<evidence type="ECO:0008006" key="3">
    <source>
        <dbReference type="Google" id="ProtNLM"/>
    </source>
</evidence>
<protein>
    <recommendedName>
        <fullName evidence="3">MADF domain-containing protein</fullName>
    </recommendedName>
</protein>
<proteinExistence type="predicted"/>
<evidence type="ECO:0000313" key="1">
    <source>
        <dbReference type="EMBL" id="GBP79383.1"/>
    </source>
</evidence>
<dbReference type="AlphaFoldDB" id="A0A4C1YWN7"/>
<dbReference type="EMBL" id="BGZK01001413">
    <property type="protein sequence ID" value="GBP79383.1"/>
    <property type="molecule type" value="Genomic_DNA"/>
</dbReference>
<accession>A0A4C1YWN7</accession>
<reference evidence="1 2" key="1">
    <citation type="journal article" date="2019" name="Commun. Biol.">
        <title>The bagworm genome reveals a unique fibroin gene that provides high tensile strength.</title>
        <authorList>
            <person name="Kono N."/>
            <person name="Nakamura H."/>
            <person name="Ohtoshi R."/>
            <person name="Tomita M."/>
            <person name="Numata K."/>
            <person name="Arakawa K."/>
        </authorList>
    </citation>
    <scope>NUCLEOTIDE SEQUENCE [LARGE SCALE GENOMIC DNA]</scope>
</reference>
<dbReference type="OrthoDB" id="6616165at2759"/>
<name>A0A4C1YWN7_EUMVA</name>
<organism evidence="1 2">
    <name type="scientific">Eumeta variegata</name>
    <name type="common">Bagworm moth</name>
    <name type="synonym">Eumeta japonica</name>
    <dbReference type="NCBI Taxonomy" id="151549"/>
    <lineage>
        <taxon>Eukaryota</taxon>
        <taxon>Metazoa</taxon>
        <taxon>Ecdysozoa</taxon>
        <taxon>Arthropoda</taxon>
        <taxon>Hexapoda</taxon>
        <taxon>Insecta</taxon>
        <taxon>Pterygota</taxon>
        <taxon>Neoptera</taxon>
        <taxon>Endopterygota</taxon>
        <taxon>Lepidoptera</taxon>
        <taxon>Glossata</taxon>
        <taxon>Ditrysia</taxon>
        <taxon>Tineoidea</taxon>
        <taxon>Psychidae</taxon>
        <taxon>Oiketicinae</taxon>
        <taxon>Eumeta</taxon>
    </lineage>
</organism>
<gene>
    <name evidence="1" type="ORF">EVAR_61807_1</name>
</gene>
<comment type="caution">
    <text evidence="1">The sequence shown here is derived from an EMBL/GenBank/DDBJ whole genome shotgun (WGS) entry which is preliminary data.</text>
</comment>
<sequence>MEHDASMDIDTFISEIHSRPVIWDLHSDLYSNVNENVKAWEKTAQLKAGYKMRLSLAPKLSPKWWQGATAAGGCARWPVCVEPYLSPPTYRVDIPQRRLKKAFKPF</sequence>
<keyword evidence="2" id="KW-1185">Reference proteome</keyword>
<evidence type="ECO:0000313" key="2">
    <source>
        <dbReference type="Proteomes" id="UP000299102"/>
    </source>
</evidence>
<dbReference type="Proteomes" id="UP000299102">
    <property type="component" value="Unassembled WGS sequence"/>
</dbReference>